<dbReference type="VEuPathDB" id="VectorBase:AATE011227"/>
<dbReference type="EnsemblMetazoa" id="AATE011227-RA">
    <property type="protein sequence ID" value="AATE011227-PA.1"/>
    <property type="gene ID" value="AATE011227"/>
</dbReference>
<feature type="region of interest" description="Disordered" evidence="1">
    <location>
        <begin position="1"/>
        <end position="36"/>
    </location>
</feature>
<proteinExistence type="predicted"/>
<evidence type="ECO:0000256" key="1">
    <source>
        <dbReference type="SAM" id="MobiDB-lite"/>
    </source>
</evidence>
<accession>A0A182J4L0</accession>
<feature type="compositionally biased region" description="Basic and acidic residues" evidence="1">
    <location>
        <begin position="160"/>
        <end position="180"/>
    </location>
</feature>
<sequence length="180" mass="20222">MGQGSVWDMRKDGTRRDTVADTDAQGPPKRAGGYNPEETINAENLLQHPNAKEWLIAAAKSDYQLLAKLASEHPTLVKLQMGQTSRSRSGGTCDVVFELPRMASGFADQLAGSEHRLRRETIGQVTRKSHPDRSVRQCLDHYEHSRNWSGQTFVDNLLKTGRDETKRSRHDSDLKSPRIV</sequence>
<evidence type="ECO:0000313" key="2">
    <source>
        <dbReference type="EnsemblMetazoa" id="AATE011227-PA.1"/>
    </source>
</evidence>
<feature type="compositionally biased region" description="Basic and acidic residues" evidence="1">
    <location>
        <begin position="8"/>
        <end position="19"/>
    </location>
</feature>
<dbReference type="AlphaFoldDB" id="A0A182J4L0"/>
<name>A0A182J4L0_ANOAO</name>
<organism evidence="2">
    <name type="scientific">Anopheles atroparvus</name>
    <name type="common">European mosquito</name>
    <dbReference type="NCBI Taxonomy" id="41427"/>
    <lineage>
        <taxon>Eukaryota</taxon>
        <taxon>Metazoa</taxon>
        <taxon>Ecdysozoa</taxon>
        <taxon>Arthropoda</taxon>
        <taxon>Hexapoda</taxon>
        <taxon>Insecta</taxon>
        <taxon>Pterygota</taxon>
        <taxon>Neoptera</taxon>
        <taxon>Endopterygota</taxon>
        <taxon>Diptera</taxon>
        <taxon>Nematocera</taxon>
        <taxon>Culicoidea</taxon>
        <taxon>Culicidae</taxon>
        <taxon>Anophelinae</taxon>
        <taxon>Anopheles</taxon>
    </lineage>
</organism>
<protein>
    <submittedName>
        <fullName evidence="2">Uncharacterized protein</fullName>
    </submittedName>
</protein>
<reference evidence="2" key="1">
    <citation type="submission" date="2022-08" db="UniProtKB">
        <authorList>
            <consortium name="EnsemblMetazoa"/>
        </authorList>
    </citation>
    <scope>IDENTIFICATION</scope>
    <source>
        <strain evidence="2">EBRO</strain>
    </source>
</reference>
<dbReference type="STRING" id="41427.A0A182J4L0"/>
<feature type="region of interest" description="Disordered" evidence="1">
    <location>
        <begin position="159"/>
        <end position="180"/>
    </location>
</feature>